<name>A0AAD8QBB0_9PEZI</name>
<comment type="caution">
    <text evidence="2">The sequence shown here is derived from an EMBL/GenBank/DDBJ whole genome shotgun (WGS) entry which is preliminary data.</text>
</comment>
<organism evidence="2 3">
    <name type="scientific">Colletotrichum navitas</name>
    <dbReference type="NCBI Taxonomy" id="681940"/>
    <lineage>
        <taxon>Eukaryota</taxon>
        <taxon>Fungi</taxon>
        <taxon>Dikarya</taxon>
        <taxon>Ascomycota</taxon>
        <taxon>Pezizomycotina</taxon>
        <taxon>Sordariomycetes</taxon>
        <taxon>Hypocreomycetidae</taxon>
        <taxon>Glomerellales</taxon>
        <taxon>Glomerellaceae</taxon>
        <taxon>Colletotrichum</taxon>
        <taxon>Colletotrichum graminicola species complex</taxon>
    </lineage>
</organism>
<protein>
    <submittedName>
        <fullName evidence="2">Uncharacterized protein</fullName>
    </submittedName>
</protein>
<evidence type="ECO:0000313" key="3">
    <source>
        <dbReference type="Proteomes" id="UP001230504"/>
    </source>
</evidence>
<gene>
    <name evidence="2" type="ORF">LY79DRAFT_140024</name>
</gene>
<dbReference type="RefSeq" id="XP_060419996.1">
    <property type="nucleotide sequence ID" value="XM_060550948.1"/>
</dbReference>
<dbReference type="Proteomes" id="UP001230504">
    <property type="component" value="Unassembled WGS sequence"/>
</dbReference>
<dbReference type="AlphaFoldDB" id="A0AAD8QBB0"/>
<sequence length="150" mass="15978">MLSGANETVTKAKKEIPRCNSCGVADQNRYSVSRNLVSVAKRPWLGMQSIKSGRLPKPRGKSQHALDTATVSEAAAKRTMTRKIRCAPGKARLASPRAGPGSSHEVGGTGDVSTVGRDKPAVSRDMSRATPRQRHANATPQSQLVGRYGT</sequence>
<evidence type="ECO:0000313" key="2">
    <source>
        <dbReference type="EMBL" id="KAK1599407.1"/>
    </source>
</evidence>
<evidence type="ECO:0000256" key="1">
    <source>
        <dbReference type="SAM" id="MobiDB-lite"/>
    </source>
</evidence>
<dbReference type="EMBL" id="JAHLJV010000002">
    <property type="protein sequence ID" value="KAK1599407.1"/>
    <property type="molecule type" value="Genomic_DNA"/>
</dbReference>
<feature type="region of interest" description="Disordered" evidence="1">
    <location>
        <begin position="87"/>
        <end position="150"/>
    </location>
</feature>
<dbReference type="GeneID" id="85435188"/>
<feature type="compositionally biased region" description="Basic and acidic residues" evidence="1">
    <location>
        <begin position="116"/>
        <end position="127"/>
    </location>
</feature>
<proteinExistence type="predicted"/>
<reference evidence="2" key="1">
    <citation type="submission" date="2021-06" db="EMBL/GenBank/DDBJ databases">
        <title>Comparative genomics, transcriptomics and evolutionary studies reveal genomic signatures of adaptation to plant cell wall in hemibiotrophic fungi.</title>
        <authorList>
            <consortium name="DOE Joint Genome Institute"/>
            <person name="Baroncelli R."/>
            <person name="Diaz J.F."/>
            <person name="Benocci T."/>
            <person name="Peng M."/>
            <person name="Battaglia E."/>
            <person name="Haridas S."/>
            <person name="Andreopoulos W."/>
            <person name="Labutti K."/>
            <person name="Pangilinan J."/>
            <person name="Floch G.L."/>
            <person name="Makela M.R."/>
            <person name="Henrissat B."/>
            <person name="Grigoriev I.V."/>
            <person name="Crouch J.A."/>
            <person name="De Vries R.P."/>
            <person name="Sukno S.A."/>
            <person name="Thon M.R."/>
        </authorList>
    </citation>
    <scope>NUCLEOTIDE SEQUENCE</scope>
    <source>
        <strain evidence="2">CBS 125086</strain>
    </source>
</reference>
<keyword evidence="3" id="KW-1185">Reference proteome</keyword>
<accession>A0AAD8QBB0</accession>